<evidence type="ECO:0000256" key="1">
    <source>
        <dbReference type="SAM" id="MobiDB-lite"/>
    </source>
</evidence>
<evidence type="ECO:0000313" key="3">
    <source>
        <dbReference type="Proteomes" id="UP001610432"/>
    </source>
</evidence>
<feature type="region of interest" description="Disordered" evidence="1">
    <location>
        <begin position="242"/>
        <end position="266"/>
    </location>
</feature>
<feature type="compositionally biased region" description="Basic and acidic residues" evidence="1">
    <location>
        <begin position="207"/>
        <end position="217"/>
    </location>
</feature>
<evidence type="ECO:0000313" key="2">
    <source>
        <dbReference type="EMBL" id="KAL2872584.1"/>
    </source>
</evidence>
<reference evidence="2 3" key="1">
    <citation type="submission" date="2024-07" db="EMBL/GenBank/DDBJ databases">
        <title>Section-level genome sequencing and comparative genomics of Aspergillus sections Usti and Cavernicolus.</title>
        <authorList>
            <consortium name="Lawrence Berkeley National Laboratory"/>
            <person name="Nybo J.L."/>
            <person name="Vesth T.C."/>
            <person name="Theobald S."/>
            <person name="Frisvad J.C."/>
            <person name="Larsen T.O."/>
            <person name="Kjaerboelling I."/>
            <person name="Rothschild-Mancinelli K."/>
            <person name="Lyhne E.K."/>
            <person name="Kogle M.E."/>
            <person name="Barry K."/>
            <person name="Clum A."/>
            <person name="Na H."/>
            <person name="Ledsgaard L."/>
            <person name="Lin J."/>
            <person name="Lipzen A."/>
            <person name="Kuo A."/>
            <person name="Riley R."/>
            <person name="Mondo S."/>
            <person name="Labutti K."/>
            <person name="Haridas S."/>
            <person name="Pangalinan J."/>
            <person name="Salamov A.A."/>
            <person name="Simmons B.A."/>
            <person name="Magnuson J.K."/>
            <person name="Chen J."/>
            <person name="Drula E."/>
            <person name="Henrissat B."/>
            <person name="Wiebenga A."/>
            <person name="Lubbers R.J."/>
            <person name="Gomes A.C."/>
            <person name="Macurrencykelacurrency M.R."/>
            <person name="Stajich J."/>
            <person name="Grigoriev I.V."/>
            <person name="Mortensen U.H."/>
            <person name="De Vries R.P."/>
            <person name="Baker S.E."/>
            <person name="Andersen M.R."/>
        </authorList>
    </citation>
    <scope>NUCLEOTIDE SEQUENCE [LARGE SCALE GENOMIC DNA]</scope>
    <source>
        <strain evidence="2 3">CBS 449.75</strain>
    </source>
</reference>
<proteinExistence type="predicted"/>
<feature type="region of interest" description="Disordered" evidence="1">
    <location>
        <begin position="191"/>
        <end position="229"/>
    </location>
</feature>
<accession>A0ABR4M7K5</accession>
<feature type="compositionally biased region" description="Polar residues" evidence="1">
    <location>
        <begin position="301"/>
        <end position="315"/>
    </location>
</feature>
<organism evidence="2 3">
    <name type="scientific">Aspergillus lucknowensis</name>
    <dbReference type="NCBI Taxonomy" id="176173"/>
    <lineage>
        <taxon>Eukaryota</taxon>
        <taxon>Fungi</taxon>
        <taxon>Dikarya</taxon>
        <taxon>Ascomycota</taxon>
        <taxon>Pezizomycotina</taxon>
        <taxon>Eurotiomycetes</taxon>
        <taxon>Eurotiomycetidae</taxon>
        <taxon>Eurotiales</taxon>
        <taxon>Aspergillaceae</taxon>
        <taxon>Aspergillus</taxon>
        <taxon>Aspergillus subgen. Nidulantes</taxon>
    </lineage>
</organism>
<sequence>MVFQHRHGTCTRSALFASSVTADCSFFQPRFEQHLLTLHWLYLWGCRSAIFFTMSPPGQGLALTAAPLALKNTSDRQSLPPFPVSKIIPPRGLITTMSRCCLSNRWHPSRCGRDRPCHAVPATKLPGPREGGVSPSWKLPSPAMFWKSERSSPSQSAATALGNKLRTLSLPFLSRDCSKVPIPQKHGGFRFRPSLSCNSNPGHRARGRPDFSPEDGQRNASRASGVESACQAVPKMMRSCEAIHPQSRRSPTIGCPRSKCPPRPWLPSERNSLAVLKLHQSHGWLSSSSTDKNTVHDPQHDNSSAQLKLQLSPTS</sequence>
<name>A0ABR4M7K5_9EURO</name>
<protein>
    <submittedName>
        <fullName evidence="2">Uncharacterized protein</fullName>
    </submittedName>
</protein>
<comment type="caution">
    <text evidence="2">The sequence shown here is derived from an EMBL/GenBank/DDBJ whole genome shotgun (WGS) entry which is preliminary data.</text>
</comment>
<keyword evidence="3" id="KW-1185">Reference proteome</keyword>
<dbReference type="GeneID" id="98139621"/>
<dbReference type="RefSeq" id="XP_070891562.1">
    <property type="nucleotide sequence ID" value="XM_071024549.1"/>
</dbReference>
<feature type="region of interest" description="Disordered" evidence="1">
    <location>
        <begin position="284"/>
        <end position="315"/>
    </location>
</feature>
<dbReference type="Proteomes" id="UP001610432">
    <property type="component" value="Unassembled WGS sequence"/>
</dbReference>
<gene>
    <name evidence="2" type="ORF">BJX67DRAFT_13162</name>
</gene>
<dbReference type="EMBL" id="JBFXLQ010000001">
    <property type="protein sequence ID" value="KAL2872584.1"/>
    <property type="molecule type" value="Genomic_DNA"/>
</dbReference>